<organism evidence="1 2">
    <name type="scientific">Funneliformis mosseae</name>
    <name type="common">Endomycorrhizal fungus</name>
    <name type="synonym">Glomus mosseae</name>
    <dbReference type="NCBI Taxonomy" id="27381"/>
    <lineage>
        <taxon>Eukaryota</taxon>
        <taxon>Fungi</taxon>
        <taxon>Fungi incertae sedis</taxon>
        <taxon>Mucoromycota</taxon>
        <taxon>Glomeromycotina</taxon>
        <taxon>Glomeromycetes</taxon>
        <taxon>Glomerales</taxon>
        <taxon>Glomeraceae</taxon>
        <taxon>Funneliformis</taxon>
    </lineage>
</organism>
<dbReference type="AlphaFoldDB" id="A0A9N8ZJI7"/>
<sequence>MNNSTENYERYENFGTLESDIFCSANAAYDGFSATSDKNHKVTPPSTTSNYNQYSTTSFANESTSYNSQSIGHNAIEQQMILEQNLPTFVPQLNRPSINSPISTNASSLQIQTVEIPGYTIIIIPKFSPLASLTGLDVQNQIQPGNGRLDNSSYSVNPPQLNQKQNFPFTVNGYESTHLNVQHQLQPGNVRLNDSSYSVNPAQLNQEQNFPFTVNGYESTHLNVQRQLQPGNVRLDNSSNSVNPPQLNQEQNFPFPANGYEPTSCLPNLDVQHQLQPGNVRLDYSYSV</sequence>
<keyword evidence="2" id="KW-1185">Reference proteome</keyword>
<evidence type="ECO:0000313" key="2">
    <source>
        <dbReference type="Proteomes" id="UP000789375"/>
    </source>
</evidence>
<reference evidence="1" key="1">
    <citation type="submission" date="2021-06" db="EMBL/GenBank/DDBJ databases">
        <authorList>
            <person name="Kallberg Y."/>
            <person name="Tangrot J."/>
            <person name="Rosling A."/>
        </authorList>
    </citation>
    <scope>NUCLEOTIDE SEQUENCE</scope>
    <source>
        <strain evidence="1">87-6 pot B 2015</strain>
    </source>
</reference>
<accession>A0A9N8ZJI7</accession>
<evidence type="ECO:0000313" key="1">
    <source>
        <dbReference type="EMBL" id="CAG8497940.1"/>
    </source>
</evidence>
<protein>
    <submittedName>
        <fullName evidence="1">15797_t:CDS:1</fullName>
    </submittedName>
</protein>
<comment type="caution">
    <text evidence="1">The sequence shown here is derived from an EMBL/GenBank/DDBJ whole genome shotgun (WGS) entry which is preliminary data.</text>
</comment>
<dbReference type="Proteomes" id="UP000789375">
    <property type="component" value="Unassembled WGS sequence"/>
</dbReference>
<dbReference type="EMBL" id="CAJVPP010000616">
    <property type="protein sequence ID" value="CAG8497940.1"/>
    <property type="molecule type" value="Genomic_DNA"/>
</dbReference>
<name>A0A9N8ZJI7_FUNMO</name>
<proteinExistence type="predicted"/>
<gene>
    <name evidence="1" type="ORF">FMOSSE_LOCUS3881</name>
</gene>